<dbReference type="EMBL" id="LSBI01000009">
    <property type="protein sequence ID" value="OAQ80870.1"/>
    <property type="molecule type" value="Genomic_DNA"/>
</dbReference>
<accession>A0A179GCG2</accession>
<comment type="caution">
    <text evidence="2">The sequence shown here is derived from an EMBL/GenBank/DDBJ whole genome shotgun (WGS) entry which is preliminary data.</text>
</comment>
<dbReference type="Proteomes" id="UP000078240">
    <property type="component" value="Unassembled WGS sequence"/>
</dbReference>
<name>A0A179GCG2_PURLI</name>
<evidence type="ECO:0000313" key="3">
    <source>
        <dbReference type="EMBL" id="OAQ80870.1"/>
    </source>
</evidence>
<evidence type="ECO:0000313" key="4">
    <source>
        <dbReference type="Proteomes" id="UP000078240"/>
    </source>
</evidence>
<reference evidence="2 4" key="1">
    <citation type="submission" date="2016-01" db="EMBL/GenBank/DDBJ databases">
        <title>Biosynthesis of antibiotic leucinostatins and their inhibition on Phytophthora in bio-control Purpureocillium lilacinum.</title>
        <authorList>
            <person name="Wang G."/>
            <person name="Liu Z."/>
            <person name="Lin R."/>
            <person name="Li E."/>
            <person name="Mao Z."/>
            <person name="Ling J."/>
            <person name="Yin W."/>
            <person name="Xie B."/>
        </authorList>
    </citation>
    <scope>NUCLEOTIDE SEQUENCE [LARGE SCALE GENOMIC DNA]</scope>
    <source>
        <strain evidence="2">PLBJ-1</strain>
        <strain evidence="3">PLFJ-1</strain>
    </source>
</reference>
<dbReference type="Proteomes" id="UP000078340">
    <property type="component" value="Unassembled WGS sequence"/>
</dbReference>
<feature type="compositionally biased region" description="Basic residues" evidence="1">
    <location>
        <begin position="67"/>
        <end position="92"/>
    </location>
</feature>
<sequence length="92" mass="10006">MLATAQTRAACRGILGGCTDREEVGSTGCSRLRTSFGPSGLAWKSGSSGCKSWIFSLHRERSQGFHRATRQRHGGPKPHRGGGGSRRRHRDE</sequence>
<proteinExistence type="predicted"/>
<evidence type="ECO:0000313" key="2">
    <source>
        <dbReference type="EMBL" id="OAQ75238.1"/>
    </source>
</evidence>
<organism evidence="2 4">
    <name type="scientific">Purpureocillium lilacinum</name>
    <name type="common">Paecilomyces lilacinus</name>
    <dbReference type="NCBI Taxonomy" id="33203"/>
    <lineage>
        <taxon>Eukaryota</taxon>
        <taxon>Fungi</taxon>
        <taxon>Dikarya</taxon>
        <taxon>Ascomycota</taxon>
        <taxon>Pezizomycotina</taxon>
        <taxon>Sordariomycetes</taxon>
        <taxon>Hypocreomycetidae</taxon>
        <taxon>Hypocreales</taxon>
        <taxon>Ophiocordycipitaceae</taxon>
        <taxon>Purpureocillium</taxon>
    </lineage>
</organism>
<dbReference type="EMBL" id="LSBH01000008">
    <property type="protein sequence ID" value="OAQ75238.1"/>
    <property type="molecule type" value="Genomic_DNA"/>
</dbReference>
<gene>
    <name evidence="2" type="ORF">VFPBJ_09213</name>
    <name evidence="3" type="ORF">VFPFJ_09323</name>
</gene>
<protein>
    <submittedName>
        <fullName evidence="2">Uncharacterized protein</fullName>
    </submittedName>
</protein>
<feature type="region of interest" description="Disordered" evidence="1">
    <location>
        <begin position="62"/>
        <end position="92"/>
    </location>
</feature>
<evidence type="ECO:0000256" key="1">
    <source>
        <dbReference type="SAM" id="MobiDB-lite"/>
    </source>
</evidence>
<dbReference type="AlphaFoldDB" id="A0A179GCG2"/>